<dbReference type="EMBL" id="ML996565">
    <property type="protein sequence ID" value="KAF2763254.1"/>
    <property type="molecule type" value="Genomic_DNA"/>
</dbReference>
<dbReference type="Proteomes" id="UP000799437">
    <property type="component" value="Unassembled WGS sequence"/>
</dbReference>
<dbReference type="PROSITE" id="PS51257">
    <property type="entry name" value="PROKAR_LIPOPROTEIN"/>
    <property type="match status" value="1"/>
</dbReference>
<evidence type="ECO:0000313" key="2">
    <source>
        <dbReference type="EMBL" id="KAF2763254.1"/>
    </source>
</evidence>
<feature type="signal peptide" evidence="1">
    <location>
        <begin position="1"/>
        <end position="16"/>
    </location>
</feature>
<proteinExistence type="predicted"/>
<evidence type="ECO:0000313" key="3">
    <source>
        <dbReference type="Proteomes" id="UP000799437"/>
    </source>
</evidence>
<sequence>MKTVFFSSTLAATAACMAIAPSVNIAAIKERSIHDPDVNPTTVDSTATRSQWVSAYKIPRDAQKSEAGFTVDSTATRSQWVSAYNSPRDGQDLAVAVPLASNGDKDLTGSDHWVCIRLNLVDRGTDGLEATKWTRISRCQRS</sequence>
<dbReference type="GeneID" id="54484186"/>
<name>A0A6A6WM22_9PEZI</name>
<gene>
    <name evidence="2" type="ORF">EJ05DRAFT_472167</name>
</gene>
<keyword evidence="3" id="KW-1185">Reference proteome</keyword>
<keyword evidence="1" id="KW-0732">Signal</keyword>
<dbReference type="RefSeq" id="XP_033605705.1">
    <property type="nucleotide sequence ID" value="XM_033743132.1"/>
</dbReference>
<dbReference type="AlphaFoldDB" id="A0A6A6WM22"/>
<organism evidence="2 3">
    <name type="scientific">Pseudovirgaria hyperparasitica</name>
    <dbReference type="NCBI Taxonomy" id="470096"/>
    <lineage>
        <taxon>Eukaryota</taxon>
        <taxon>Fungi</taxon>
        <taxon>Dikarya</taxon>
        <taxon>Ascomycota</taxon>
        <taxon>Pezizomycotina</taxon>
        <taxon>Dothideomycetes</taxon>
        <taxon>Dothideomycetes incertae sedis</taxon>
        <taxon>Acrospermales</taxon>
        <taxon>Acrospermaceae</taxon>
        <taxon>Pseudovirgaria</taxon>
    </lineage>
</organism>
<protein>
    <submittedName>
        <fullName evidence="2">Uncharacterized protein</fullName>
    </submittedName>
</protein>
<evidence type="ECO:0000256" key="1">
    <source>
        <dbReference type="SAM" id="SignalP"/>
    </source>
</evidence>
<feature type="chain" id="PRO_5025484498" evidence="1">
    <location>
        <begin position="17"/>
        <end position="142"/>
    </location>
</feature>
<accession>A0A6A6WM22</accession>
<reference evidence="2" key="1">
    <citation type="journal article" date="2020" name="Stud. Mycol.">
        <title>101 Dothideomycetes genomes: a test case for predicting lifestyles and emergence of pathogens.</title>
        <authorList>
            <person name="Haridas S."/>
            <person name="Albert R."/>
            <person name="Binder M."/>
            <person name="Bloem J."/>
            <person name="Labutti K."/>
            <person name="Salamov A."/>
            <person name="Andreopoulos B."/>
            <person name="Baker S."/>
            <person name="Barry K."/>
            <person name="Bills G."/>
            <person name="Bluhm B."/>
            <person name="Cannon C."/>
            <person name="Castanera R."/>
            <person name="Culley D."/>
            <person name="Daum C."/>
            <person name="Ezra D."/>
            <person name="Gonzalez J."/>
            <person name="Henrissat B."/>
            <person name="Kuo A."/>
            <person name="Liang C."/>
            <person name="Lipzen A."/>
            <person name="Lutzoni F."/>
            <person name="Magnuson J."/>
            <person name="Mondo S."/>
            <person name="Nolan M."/>
            <person name="Ohm R."/>
            <person name="Pangilinan J."/>
            <person name="Park H.-J."/>
            <person name="Ramirez L."/>
            <person name="Alfaro M."/>
            <person name="Sun H."/>
            <person name="Tritt A."/>
            <person name="Yoshinaga Y."/>
            <person name="Zwiers L.-H."/>
            <person name="Turgeon B."/>
            <person name="Goodwin S."/>
            <person name="Spatafora J."/>
            <person name="Crous P."/>
            <person name="Grigoriev I."/>
        </authorList>
    </citation>
    <scope>NUCLEOTIDE SEQUENCE</scope>
    <source>
        <strain evidence="2">CBS 121739</strain>
    </source>
</reference>